<dbReference type="AlphaFoldDB" id="X1TSY1"/>
<dbReference type="NCBIfam" id="TIGR00009">
    <property type="entry name" value="L28"/>
    <property type="match status" value="1"/>
</dbReference>
<dbReference type="InterPro" id="IPR050096">
    <property type="entry name" value="Bacterial_rp_bL28"/>
</dbReference>
<organism evidence="4">
    <name type="scientific">marine sediment metagenome</name>
    <dbReference type="NCBI Taxonomy" id="412755"/>
    <lineage>
        <taxon>unclassified sequences</taxon>
        <taxon>metagenomes</taxon>
        <taxon>ecological metagenomes</taxon>
    </lineage>
</organism>
<dbReference type="Gene3D" id="2.30.170.40">
    <property type="entry name" value="Ribosomal protein L28/L24"/>
    <property type="match status" value="1"/>
</dbReference>
<evidence type="ECO:0000256" key="2">
    <source>
        <dbReference type="ARBA" id="ARBA00022980"/>
    </source>
</evidence>
<dbReference type="GO" id="GO:0003735">
    <property type="term" value="F:structural constituent of ribosome"/>
    <property type="evidence" value="ECO:0007669"/>
    <property type="project" value="InterPro"/>
</dbReference>
<dbReference type="GO" id="GO:0005840">
    <property type="term" value="C:ribosome"/>
    <property type="evidence" value="ECO:0007669"/>
    <property type="project" value="UniProtKB-KW"/>
</dbReference>
<dbReference type="GO" id="GO:0006412">
    <property type="term" value="P:translation"/>
    <property type="evidence" value="ECO:0007669"/>
    <property type="project" value="InterPro"/>
</dbReference>
<dbReference type="InterPro" id="IPR026569">
    <property type="entry name" value="Ribosomal_bL28"/>
</dbReference>
<comment type="similarity">
    <text evidence="1">Belongs to the bacterial ribosomal protein bL28 family.</text>
</comment>
<accession>X1TSY1</accession>
<dbReference type="GO" id="GO:1990904">
    <property type="term" value="C:ribonucleoprotein complex"/>
    <property type="evidence" value="ECO:0007669"/>
    <property type="project" value="UniProtKB-KW"/>
</dbReference>
<dbReference type="Pfam" id="PF00830">
    <property type="entry name" value="Ribosomal_L28"/>
    <property type="match status" value="1"/>
</dbReference>
<dbReference type="PANTHER" id="PTHR39080:SF1">
    <property type="entry name" value="LARGE RIBOSOMAL SUBUNIT PROTEIN BL28A"/>
    <property type="match status" value="1"/>
</dbReference>
<dbReference type="InterPro" id="IPR037147">
    <property type="entry name" value="Ribosomal_bL28_sf"/>
</dbReference>
<evidence type="ECO:0008006" key="5">
    <source>
        <dbReference type="Google" id="ProtNLM"/>
    </source>
</evidence>
<keyword evidence="2" id="KW-0689">Ribosomal protein</keyword>
<evidence type="ECO:0000313" key="4">
    <source>
        <dbReference type="EMBL" id="GAI83144.1"/>
    </source>
</evidence>
<dbReference type="EMBL" id="BARW01008321">
    <property type="protein sequence ID" value="GAI83144.1"/>
    <property type="molecule type" value="Genomic_DNA"/>
</dbReference>
<sequence length="62" mass="6810">MAKRCAICGRGAQSGSNISHAHNVTKRKFKINLQAMRVKIDGKVKKLLVCTKCLRSGKVKKA</sequence>
<keyword evidence="3" id="KW-0687">Ribonucleoprotein</keyword>
<dbReference type="InterPro" id="IPR001383">
    <property type="entry name" value="Ribosomal_bL28_bact-type"/>
</dbReference>
<dbReference type="HAMAP" id="MF_00373">
    <property type="entry name" value="Ribosomal_bL28"/>
    <property type="match status" value="1"/>
</dbReference>
<comment type="caution">
    <text evidence="4">The sequence shown here is derived from an EMBL/GenBank/DDBJ whole genome shotgun (WGS) entry which is preliminary data.</text>
</comment>
<reference evidence="4" key="1">
    <citation type="journal article" date="2014" name="Front. Microbiol.">
        <title>High frequency of phylogenetically diverse reductive dehalogenase-homologous genes in deep subseafloor sedimentary metagenomes.</title>
        <authorList>
            <person name="Kawai M."/>
            <person name="Futagami T."/>
            <person name="Toyoda A."/>
            <person name="Takaki Y."/>
            <person name="Nishi S."/>
            <person name="Hori S."/>
            <person name="Arai W."/>
            <person name="Tsubouchi T."/>
            <person name="Morono Y."/>
            <person name="Uchiyama I."/>
            <person name="Ito T."/>
            <person name="Fujiyama A."/>
            <person name="Inagaki F."/>
            <person name="Takami H."/>
        </authorList>
    </citation>
    <scope>NUCLEOTIDE SEQUENCE</scope>
    <source>
        <strain evidence="4">Expedition CK06-06</strain>
    </source>
</reference>
<protein>
    <recommendedName>
        <fullName evidence="5">50S ribosomal protein L28</fullName>
    </recommendedName>
</protein>
<dbReference type="SUPFAM" id="SSF143800">
    <property type="entry name" value="L28p-like"/>
    <property type="match status" value="1"/>
</dbReference>
<name>X1TSY1_9ZZZZ</name>
<dbReference type="PANTHER" id="PTHR39080">
    <property type="entry name" value="50S RIBOSOMAL PROTEIN L28"/>
    <property type="match status" value="1"/>
</dbReference>
<evidence type="ECO:0000256" key="3">
    <source>
        <dbReference type="ARBA" id="ARBA00023274"/>
    </source>
</evidence>
<proteinExistence type="inferred from homology"/>
<gene>
    <name evidence="4" type="ORF">S12H4_17094</name>
</gene>
<evidence type="ECO:0000256" key="1">
    <source>
        <dbReference type="ARBA" id="ARBA00008760"/>
    </source>
</evidence>
<dbReference type="InterPro" id="IPR034704">
    <property type="entry name" value="Ribosomal_bL28/bL31-like_sf"/>
</dbReference>